<evidence type="ECO:0000313" key="1">
    <source>
        <dbReference type="EMBL" id="JAH29965.1"/>
    </source>
</evidence>
<dbReference type="AlphaFoldDB" id="A0A0E9RNG9"/>
<dbReference type="EMBL" id="GBXM01078612">
    <property type="protein sequence ID" value="JAH29965.1"/>
    <property type="molecule type" value="Transcribed_RNA"/>
</dbReference>
<protein>
    <submittedName>
        <fullName evidence="1">Uncharacterized protein</fullName>
    </submittedName>
</protein>
<reference evidence="1" key="1">
    <citation type="submission" date="2014-11" db="EMBL/GenBank/DDBJ databases">
        <authorList>
            <person name="Amaro Gonzalez C."/>
        </authorList>
    </citation>
    <scope>NUCLEOTIDE SEQUENCE</scope>
</reference>
<name>A0A0E9RNG9_ANGAN</name>
<reference evidence="1" key="2">
    <citation type="journal article" date="2015" name="Fish Shellfish Immunol.">
        <title>Early steps in the European eel (Anguilla anguilla)-Vibrio vulnificus interaction in the gills: Role of the RtxA13 toxin.</title>
        <authorList>
            <person name="Callol A."/>
            <person name="Pajuelo D."/>
            <person name="Ebbesson L."/>
            <person name="Teles M."/>
            <person name="MacKenzie S."/>
            <person name="Amaro C."/>
        </authorList>
    </citation>
    <scope>NUCLEOTIDE SEQUENCE</scope>
</reference>
<accession>A0A0E9RNG9</accession>
<sequence>MVRQRIWCTEQFLNKDPQLKHCGETGVSFNTSFFLNEAFIHTFFS</sequence>
<proteinExistence type="predicted"/>
<organism evidence="1">
    <name type="scientific">Anguilla anguilla</name>
    <name type="common">European freshwater eel</name>
    <name type="synonym">Muraena anguilla</name>
    <dbReference type="NCBI Taxonomy" id="7936"/>
    <lineage>
        <taxon>Eukaryota</taxon>
        <taxon>Metazoa</taxon>
        <taxon>Chordata</taxon>
        <taxon>Craniata</taxon>
        <taxon>Vertebrata</taxon>
        <taxon>Euteleostomi</taxon>
        <taxon>Actinopterygii</taxon>
        <taxon>Neopterygii</taxon>
        <taxon>Teleostei</taxon>
        <taxon>Anguilliformes</taxon>
        <taxon>Anguillidae</taxon>
        <taxon>Anguilla</taxon>
    </lineage>
</organism>